<keyword evidence="2" id="KW-1185">Reference proteome</keyword>
<feature type="non-terminal residue" evidence="1">
    <location>
        <position position="1"/>
    </location>
</feature>
<evidence type="ECO:0000313" key="1">
    <source>
        <dbReference type="EMBL" id="GKT37339.1"/>
    </source>
</evidence>
<name>A0ABQ5KY19_9EUKA</name>
<reference evidence="1" key="1">
    <citation type="submission" date="2022-03" db="EMBL/GenBank/DDBJ databases">
        <title>Draft genome sequence of Aduncisulcus paluster, a free-living microaerophilic Fornicata.</title>
        <authorList>
            <person name="Yuyama I."/>
            <person name="Kume K."/>
            <person name="Tamura T."/>
            <person name="Inagaki Y."/>
            <person name="Hashimoto T."/>
        </authorList>
    </citation>
    <scope>NUCLEOTIDE SEQUENCE</scope>
    <source>
        <strain evidence="1">NY0171</strain>
    </source>
</reference>
<organism evidence="1 2">
    <name type="scientific">Aduncisulcus paluster</name>
    <dbReference type="NCBI Taxonomy" id="2918883"/>
    <lineage>
        <taxon>Eukaryota</taxon>
        <taxon>Metamonada</taxon>
        <taxon>Carpediemonas-like organisms</taxon>
        <taxon>Aduncisulcus</taxon>
    </lineage>
</organism>
<dbReference type="EMBL" id="BQXS01004489">
    <property type="protein sequence ID" value="GKT37339.1"/>
    <property type="molecule type" value="Genomic_DNA"/>
</dbReference>
<dbReference type="Proteomes" id="UP001057375">
    <property type="component" value="Unassembled WGS sequence"/>
</dbReference>
<comment type="caution">
    <text evidence="1">The sequence shown here is derived from an EMBL/GenBank/DDBJ whole genome shotgun (WGS) entry which is preliminary data.</text>
</comment>
<protein>
    <submittedName>
        <fullName evidence="1">Uncharacterized protein</fullName>
    </submittedName>
</protein>
<evidence type="ECO:0000313" key="2">
    <source>
        <dbReference type="Proteomes" id="UP001057375"/>
    </source>
</evidence>
<gene>
    <name evidence="1" type="ORF">ADUPG1_003307</name>
</gene>
<accession>A0ABQ5KY19</accession>
<proteinExistence type="predicted"/>
<sequence>CCGYAHFAIAHLENGYYKEGQSDVFGDKQPEFDLTSNCDYFAEFAAYFVEQIVDESYRTEIAAKSFAHDQTHDQYRNEYGQPCGMDFIEYTLGKELFQGKQGVDRQKAFNCSGLGHGNV</sequence>